<dbReference type="InterPro" id="IPR025886">
    <property type="entry name" value="PP2-like"/>
</dbReference>
<dbReference type="OMA" id="FNICAFT"/>
<dbReference type="InParanoid" id="M1DBV2"/>
<dbReference type="EnsemblPlants" id="PGSC0003DMT400086482">
    <property type="protein sequence ID" value="PGSC0003DMT400086482"/>
    <property type="gene ID" value="PGSC0003DMG400036053"/>
</dbReference>
<proteinExistence type="predicted"/>
<accession>M1DBV2</accession>
<dbReference type="Pfam" id="PF14299">
    <property type="entry name" value="PP2"/>
    <property type="match status" value="1"/>
</dbReference>
<organism evidence="1 2">
    <name type="scientific">Solanum tuberosum</name>
    <name type="common">Potato</name>
    <dbReference type="NCBI Taxonomy" id="4113"/>
    <lineage>
        <taxon>Eukaryota</taxon>
        <taxon>Viridiplantae</taxon>
        <taxon>Streptophyta</taxon>
        <taxon>Embryophyta</taxon>
        <taxon>Tracheophyta</taxon>
        <taxon>Spermatophyta</taxon>
        <taxon>Magnoliopsida</taxon>
        <taxon>eudicotyledons</taxon>
        <taxon>Gunneridae</taxon>
        <taxon>Pentapetalae</taxon>
        <taxon>asterids</taxon>
        <taxon>lamiids</taxon>
        <taxon>Solanales</taxon>
        <taxon>Solanaceae</taxon>
        <taxon>Solanoideae</taxon>
        <taxon>Solaneae</taxon>
        <taxon>Solanum</taxon>
    </lineage>
</organism>
<dbReference type="HOGENOM" id="CLU_050973_3_1_1"/>
<reference evidence="1" key="2">
    <citation type="submission" date="2015-06" db="UniProtKB">
        <authorList>
            <consortium name="EnsemblPlants"/>
        </authorList>
    </citation>
    <scope>IDENTIFICATION</scope>
    <source>
        <strain evidence="1">DM1-3 516 R44</strain>
    </source>
</reference>
<dbReference type="PANTHER" id="PTHR32278">
    <property type="entry name" value="F-BOX DOMAIN-CONTAINING PROTEIN"/>
    <property type="match status" value="1"/>
</dbReference>
<reference evidence="2" key="1">
    <citation type="journal article" date="2011" name="Nature">
        <title>Genome sequence and analysis of the tuber crop potato.</title>
        <authorList>
            <consortium name="The Potato Genome Sequencing Consortium"/>
        </authorList>
    </citation>
    <scope>NUCLEOTIDE SEQUENCE [LARGE SCALE GENOMIC DNA]</scope>
    <source>
        <strain evidence="2">cv. DM1-3 516 R44</strain>
    </source>
</reference>
<evidence type="ECO:0000313" key="2">
    <source>
        <dbReference type="Proteomes" id="UP000011115"/>
    </source>
</evidence>
<dbReference type="PaxDb" id="4113-PGSC0003DMT400086482"/>
<keyword evidence="2" id="KW-1185">Reference proteome</keyword>
<dbReference type="SMR" id="M1DBV2"/>
<dbReference type="PANTHER" id="PTHR32278:SF81">
    <property type="entry name" value="F-BOX FAMILY PROTEIN"/>
    <property type="match status" value="1"/>
</dbReference>
<protein>
    <submittedName>
        <fullName evidence="1">F-box family protein</fullName>
    </submittedName>
</protein>
<dbReference type="AlphaFoldDB" id="M1DBV2"/>
<evidence type="ECO:0000313" key="1">
    <source>
        <dbReference type="EnsemblPlants" id="PGSC0003DMT400086482"/>
    </source>
</evidence>
<dbReference type="Proteomes" id="UP000011115">
    <property type="component" value="Unassembled WGS sequence"/>
</dbReference>
<name>M1DBV2_SOLTU</name>
<dbReference type="Gramene" id="PGSC0003DMT400086482">
    <property type="protein sequence ID" value="PGSC0003DMT400086482"/>
    <property type="gene ID" value="PGSC0003DMG400036053"/>
</dbReference>
<sequence>MPYISLSFFKRIIFTNVSDNTFCRFSEVAYLGFPYWLDICGRIGTNVLSPNTYYVAYLVFKVVDLYRRLESIDSPIMLVSDKNENVTEEQTNIVKLAALFPKLRGDGWMEIELGNFNSKESSDGPVVDRLIGVKRVDFKISGLIIEGIEFRPKTIK</sequence>